<feature type="non-terminal residue" evidence="1">
    <location>
        <position position="1"/>
    </location>
</feature>
<proteinExistence type="predicted"/>
<name>A0A382LJM0_9ZZZZ</name>
<accession>A0A382LJM0</accession>
<feature type="non-terminal residue" evidence="1">
    <location>
        <position position="401"/>
    </location>
</feature>
<organism evidence="1">
    <name type="scientific">marine metagenome</name>
    <dbReference type="NCBI Taxonomy" id="408172"/>
    <lineage>
        <taxon>unclassified sequences</taxon>
        <taxon>metagenomes</taxon>
        <taxon>ecological metagenomes</taxon>
    </lineage>
</organism>
<dbReference type="EMBL" id="UINC01086697">
    <property type="protein sequence ID" value="SVC35387.1"/>
    <property type="molecule type" value="Genomic_DNA"/>
</dbReference>
<gene>
    <name evidence="1" type="ORF">METZ01_LOCUS288241</name>
</gene>
<reference evidence="1" key="1">
    <citation type="submission" date="2018-05" db="EMBL/GenBank/DDBJ databases">
        <authorList>
            <person name="Lanie J.A."/>
            <person name="Ng W.-L."/>
            <person name="Kazmierczak K.M."/>
            <person name="Andrzejewski T.M."/>
            <person name="Davidsen T.M."/>
            <person name="Wayne K.J."/>
            <person name="Tettelin H."/>
            <person name="Glass J.I."/>
            <person name="Rusch D."/>
            <person name="Podicherti R."/>
            <person name="Tsui H.-C.T."/>
            <person name="Winkler M.E."/>
        </authorList>
    </citation>
    <scope>NUCLEOTIDE SEQUENCE</scope>
</reference>
<dbReference type="AlphaFoldDB" id="A0A382LJM0"/>
<evidence type="ECO:0000313" key="1">
    <source>
        <dbReference type="EMBL" id="SVC35387.1"/>
    </source>
</evidence>
<protein>
    <submittedName>
        <fullName evidence="1">Uncharacterized protein</fullName>
    </submittedName>
</protein>
<sequence>RGRSSAQRRQMRSNAFTVLYAVARSVPKSRATASMVSTAHRAMMAAAQAETHPRLGKHMARLLVDRNYQRRVSSPERAETKALFEARFPQRFDVTPLLDADGYVRWDHSIQKGEEMYRSFLLNVCNTPIGGNRFAVVGQGEGWTDFEVTFRKPRGENGNVKGIRLRARDYHADMFDKVGQPVGISYNGHSGMGKKQEKSLANAVENGRFAEDPQFIFLDMCAGQDGLDDALEQLGNVELITTLDSSRYWPGKMSDANGTFTGIGDSELQPAIFSVWEGLTRGEDYGQIRRRVKADMDPKLHVYETNYIFGTLKDYRDVRWAHMDGDDDGVSDALDIHYRFGSTTPTRSPSLKLRPQSDSANLNGDTVRDAALDLNVCTHYNGFTEKNPFAEHVFTSGGFFD</sequence>